<gene>
    <name evidence="1" type="ORF">E2C01_080977</name>
</gene>
<evidence type="ECO:0000313" key="2">
    <source>
        <dbReference type="Proteomes" id="UP000324222"/>
    </source>
</evidence>
<comment type="caution">
    <text evidence="1">The sequence shown here is derived from an EMBL/GenBank/DDBJ whole genome shotgun (WGS) entry which is preliminary data.</text>
</comment>
<accession>A0A5B7IL11</accession>
<proteinExistence type="predicted"/>
<dbReference type="Proteomes" id="UP000324222">
    <property type="component" value="Unassembled WGS sequence"/>
</dbReference>
<sequence length="84" mass="8978">MDQIKDKYTPSVHEEGVAVVVVVVLVVSAAHKGSGVSQGDAQPTAGLRLPRALTPYPGLLVKLPLLARCPRAREHEGSQKKNKN</sequence>
<dbReference type="EMBL" id="VSRR010070649">
    <property type="protein sequence ID" value="MPC86161.1"/>
    <property type="molecule type" value="Genomic_DNA"/>
</dbReference>
<organism evidence="1 2">
    <name type="scientific">Portunus trituberculatus</name>
    <name type="common">Swimming crab</name>
    <name type="synonym">Neptunus trituberculatus</name>
    <dbReference type="NCBI Taxonomy" id="210409"/>
    <lineage>
        <taxon>Eukaryota</taxon>
        <taxon>Metazoa</taxon>
        <taxon>Ecdysozoa</taxon>
        <taxon>Arthropoda</taxon>
        <taxon>Crustacea</taxon>
        <taxon>Multicrustacea</taxon>
        <taxon>Malacostraca</taxon>
        <taxon>Eumalacostraca</taxon>
        <taxon>Eucarida</taxon>
        <taxon>Decapoda</taxon>
        <taxon>Pleocyemata</taxon>
        <taxon>Brachyura</taxon>
        <taxon>Eubrachyura</taxon>
        <taxon>Portunoidea</taxon>
        <taxon>Portunidae</taxon>
        <taxon>Portuninae</taxon>
        <taxon>Portunus</taxon>
    </lineage>
</organism>
<protein>
    <submittedName>
        <fullName evidence="1">Uncharacterized protein</fullName>
    </submittedName>
</protein>
<evidence type="ECO:0000313" key="1">
    <source>
        <dbReference type="EMBL" id="MPC86161.1"/>
    </source>
</evidence>
<keyword evidence="2" id="KW-1185">Reference proteome</keyword>
<name>A0A5B7IL11_PORTR</name>
<dbReference type="AlphaFoldDB" id="A0A5B7IL11"/>
<reference evidence="1 2" key="1">
    <citation type="submission" date="2019-05" db="EMBL/GenBank/DDBJ databases">
        <title>Another draft genome of Portunus trituberculatus and its Hox gene families provides insights of decapod evolution.</title>
        <authorList>
            <person name="Jeong J.-H."/>
            <person name="Song I."/>
            <person name="Kim S."/>
            <person name="Choi T."/>
            <person name="Kim D."/>
            <person name="Ryu S."/>
            <person name="Kim W."/>
        </authorList>
    </citation>
    <scope>NUCLEOTIDE SEQUENCE [LARGE SCALE GENOMIC DNA]</scope>
    <source>
        <tissue evidence="1">Muscle</tissue>
    </source>
</reference>